<gene>
    <name evidence="1" type="ordered locus">Caka_1817</name>
</gene>
<organism evidence="1 2">
    <name type="scientific">Coraliomargarita akajimensis (strain DSM 45221 / IAM 15411 / JCM 23193 / KCTC 12865 / 04OKA010-24)</name>
    <dbReference type="NCBI Taxonomy" id="583355"/>
    <lineage>
        <taxon>Bacteria</taxon>
        <taxon>Pseudomonadati</taxon>
        <taxon>Verrucomicrobiota</taxon>
        <taxon>Opitutia</taxon>
        <taxon>Puniceicoccales</taxon>
        <taxon>Coraliomargaritaceae</taxon>
        <taxon>Coraliomargarita</taxon>
    </lineage>
</organism>
<proteinExistence type="predicted"/>
<evidence type="ECO:0000313" key="2">
    <source>
        <dbReference type="Proteomes" id="UP000000925"/>
    </source>
</evidence>
<sequence length="412" mass="45268">MRRIKRLALLIAIAALLALAIYPYGESIRKNWQDLRSTWELVRSASSDHPSSDNTDLNARQRSILTPATAPTTKEALASEDPVLAEARERAHQDPEAAMVWLQSASQGQDRIRGMLEVIAIWAAEDSEGALLWLESNAQGIARHETIHSGMKLWSQQDPEAAAAWISGMVNDGSKSTAAVTLIDTWTRTHPDAAAAWLQQLPQGSIRQDASEAYILALSDSDPAAASMWALRESTNTGNPDLFNASIQAYTQLDPKAAANYIRSLENTSSSHQAAEQFIQTFAEQDPSGAALWLSQLPAADPLYDSHLHSVLLQEWSRSDSVAASAWLSESPEGPNRDAAIVGFAQTMIDFEPEAVALWTNSISDAQTRVNWLTYALQTWGREAPNQALEWLKTTELEPSLRQRLANEIGFD</sequence>
<dbReference type="KEGG" id="caa:Caka_1817"/>
<keyword evidence="2" id="KW-1185">Reference proteome</keyword>
<name>D5EK87_CORAD</name>
<dbReference type="EMBL" id="CP001998">
    <property type="protein sequence ID" value="ADE54836.1"/>
    <property type="molecule type" value="Genomic_DNA"/>
</dbReference>
<dbReference type="STRING" id="583355.Caka_1817"/>
<accession>D5EK87</accession>
<protein>
    <submittedName>
        <fullName evidence="1">Uncharacterized protein</fullName>
    </submittedName>
</protein>
<reference evidence="1 2" key="1">
    <citation type="journal article" date="2010" name="Stand. Genomic Sci.">
        <title>Complete genome sequence of Coraliomargarita akajimensis type strain (04OKA010-24).</title>
        <authorList>
            <person name="Mavromatis K."/>
            <person name="Abt B."/>
            <person name="Brambilla E."/>
            <person name="Lapidus A."/>
            <person name="Copeland A."/>
            <person name="Deshpande S."/>
            <person name="Nolan M."/>
            <person name="Lucas S."/>
            <person name="Tice H."/>
            <person name="Cheng J.F."/>
            <person name="Han C."/>
            <person name="Detter J.C."/>
            <person name="Woyke T."/>
            <person name="Goodwin L."/>
            <person name="Pitluck S."/>
            <person name="Held B."/>
            <person name="Brettin T."/>
            <person name="Tapia R."/>
            <person name="Ivanova N."/>
            <person name="Mikhailova N."/>
            <person name="Pati A."/>
            <person name="Liolios K."/>
            <person name="Chen A."/>
            <person name="Palaniappan K."/>
            <person name="Land M."/>
            <person name="Hauser L."/>
            <person name="Chang Y.J."/>
            <person name="Jeffries C.D."/>
            <person name="Rohde M."/>
            <person name="Goker M."/>
            <person name="Bristow J."/>
            <person name="Eisen J.A."/>
            <person name="Markowitz V."/>
            <person name="Hugenholtz P."/>
            <person name="Klenk H.P."/>
            <person name="Kyrpides N.C."/>
        </authorList>
    </citation>
    <scope>NUCLEOTIDE SEQUENCE [LARGE SCALE GENOMIC DNA]</scope>
    <source>
        <strain evidence="2">DSM 45221 / IAM 15411 / JCM 23193 / KCTC 12865</strain>
    </source>
</reference>
<dbReference type="RefSeq" id="WP_013043558.1">
    <property type="nucleotide sequence ID" value="NC_014008.1"/>
</dbReference>
<dbReference type="HOGENOM" id="CLU_666844_0_0_0"/>
<evidence type="ECO:0000313" key="1">
    <source>
        <dbReference type="EMBL" id="ADE54836.1"/>
    </source>
</evidence>
<dbReference type="OrthoDB" id="190946at2"/>
<dbReference type="Proteomes" id="UP000000925">
    <property type="component" value="Chromosome"/>
</dbReference>
<dbReference type="AlphaFoldDB" id="D5EK87"/>